<dbReference type="InterPro" id="IPR004360">
    <property type="entry name" value="Glyas_Fos-R_dOase_dom"/>
</dbReference>
<keyword evidence="2" id="KW-0223">Dioxygenase</keyword>
<comment type="caution">
    <text evidence="2">The sequence shown here is derived from an EMBL/GenBank/DDBJ whole genome shotgun (WGS) entry which is preliminary data.</text>
</comment>
<dbReference type="EMBL" id="JAASQV010000003">
    <property type="protein sequence ID" value="NIJ66284.1"/>
    <property type="molecule type" value="Genomic_DNA"/>
</dbReference>
<dbReference type="PANTHER" id="PTHR36503:SF3">
    <property type="entry name" value="BLR0126 PROTEIN"/>
    <property type="match status" value="1"/>
</dbReference>
<feature type="domain" description="VOC" evidence="1">
    <location>
        <begin position="4"/>
        <end position="121"/>
    </location>
</feature>
<dbReference type="Proteomes" id="UP000564677">
    <property type="component" value="Unassembled WGS sequence"/>
</dbReference>
<sequence>MDLPAFCPEIPVSDLPAALAYYRDRLGLAVDWSDRELGLAGVSRGATRAFLSSAAYRDPLGNRPPVVLWLNLANRAEIDALHAEWAAAGAAIDAPPAAKPYKLYEFFARDPDGNRLRIFYDFAWEERAAGSGAR</sequence>
<dbReference type="GO" id="GO:0051213">
    <property type="term" value="F:dioxygenase activity"/>
    <property type="evidence" value="ECO:0007669"/>
    <property type="project" value="UniProtKB-KW"/>
</dbReference>
<dbReference type="PANTHER" id="PTHR36503">
    <property type="entry name" value="BLR2520 PROTEIN"/>
    <property type="match status" value="1"/>
</dbReference>
<dbReference type="InterPro" id="IPR037523">
    <property type="entry name" value="VOC_core"/>
</dbReference>
<dbReference type="Pfam" id="PF00903">
    <property type="entry name" value="Glyoxalase"/>
    <property type="match status" value="1"/>
</dbReference>
<keyword evidence="2" id="KW-0560">Oxidoreductase</keyword>
<name>A0A7X5ZWZ0_9SPHN</name>
<keyword evidence="3" id="KW-1185">Reference proteome</keyword>
<dbReference type="RefSeq" id="WP_167300645.1">
    <property type="nucleotide sequence ID" value="NZ_CP170557.1"/>
</dbReference>
<dbReference type="GO" id="GO:0016829">
    <property type="term" value="F:lyase activity"/>
    <property type="evidence" value="ECO:0007669"/>
    <property type="project" value="UniProtKB-KW"/>
</dbReference>
<accession>A0A7X5ZWZ0</accession>
<reference evidence="2 3" key="1">
    <citation type="submission" date="2020-03" db="EMBL/GenBank/DDBJ databases">
        <title>Genomic Encyclopedia of Type Strains, Phase IV (KMG-IV): sequencing the most valuable type-strain genomes for metagenomic binning, comparative biology and taxonomic classification.</title>
        <authorList>
            <person name="Goeker M."/>
        </authorList>
    </citation>
    <scope>NUCLEOTIDE SEQUENCE [LARGE SCALE GENOMIC DNA]</scope>
    <source>
        <strain evidence="2 3">DSM 4733</strain>
    </source>
</reference>
<dbReference type="AlphaFoldDB" id="A0A7X5ZWZ0"/>
<evidence type="ECO:0000313" key="2">
    <source>
        <dbReference type="EMBL" id="NIJ66284.1"/>
    </source>
</evidence>
<keyword evidence="2" id="KW-0456">Lyase</keyword>
<evidence type="ECO:0000259" key="1">
    <source>
        <dbReference type="PROSITE" id="PS51819"/>
    </source>
</evidence>
<dbReference type="InterPro" id="IPR029068">
    <property type="entry name" value="Glyas_Bleomycin-R_OHBP_Dase"/>
</dbReference>
<protein>
    <submittedName>
        <fullName evidence="2">Catechol 2,3-dioxygenase-like lactoylglutathione lyase family enzyme</fullName>
    </submittedName>
</protein>
<organism evidence="2 3">
    <name type="scientific">Sphingomonas leidyi</name>
    <dbReference type="NCBI Taxonomy" id="68569"/>
    <lineage>
        <taxon>Bacteria</taxon>
        <taxon>Pseudomonadati</taxon>
        <taxon>Pseudomonadota</taxon>
        <taxon>Alphaproteobacteria</taxon>
        <taxon>Sphingomonadales</taxon>
        <taxon>Sphingomonadaceae</taxon>
        <taxon>Sphingomonas</taxon>
    </lineage>
</organism>
<dbReference type="PROSITE" id="PS51819">
    <property type="entry name" value="VOC"/>
    <property type="match status" value="1"/>
</dbReference>
<dbReference type="Gene3D" id="3.10.180.10">
    <property type="entry name" value="2,3-Dihydroxybiphenyl 1,2-Dioxygenase, domain 1"/>
    <property type="match status" value="1"/>
</dbReference>
<proteinExistence type="predicted"/>
<evidence type="ECO:0000313" key="3">
    <source>
        <dbReference type="Proteomes" id="UP000564677"/>
    </source>
</evidence>
<dbReference type="SUPFAM" id="SSF54593">
    <property type="entry name" value="Glyoxalase/Bleomycin resistance protein/Dihydroxybiphenyl dioxygenase"/>
    <property type="match status" value="1"/>
</dbReference>
<gene>
    <name evidence="2" type="ORF">FHR20_003257</name>
</gene>